<keyword evidence="2" id="KW-1185">Reference proteome</keyword>
<proteinExistence type="predicted"/>
<organism evidence="1 2">
    <name type="scientific">Monosiga brevicollis</name>
    <name type="common">Choanoflagellate</name>
    <dbReference type="NCBI Taxonomy" id="81824"/>
    <lineage>
        <taxon>Eukaryota</taxon>
        <taxon>Choanoflagellata</taxon>
        <taxon>Craspedida</taxon>
        <taxon>Salpingoecidae</taxon>
        <taxon>Monosiga</taxon>
    </lineage>
</organism>
<dbReference type="Gene3D" id="1.20.120.160">
    <property type="entry name" value="HPT domain"/>
    <property type="match status" value="1"/>
</dbReference>
<accession>A9UTF1</accession>
<dbReference type="GO" id="GO:0000160">
    <property type="term" value="P:phosphorelay signal transduction system"/>
    <property type="evidence" value="ECO:0007669"/>
    <property type="project" value="InterPro"/>
</dbReference>
<evidence type="ECO:0000313" key="1">
    <source>
        <dbReference type="EMBL" id="EDQ91481.1"/>
    </source>
</evidence>
<reference evidence="1 2" key="1">
    <citation type="journal article" date="2008" name="Nature">
        <title>The genome of the choanoflagellate Monosiga brevicollis and the origin of metazoans.</title>
        <authorList>
            <consortium name="JGI Sequencing"/>
            <person name="King N."/>
            <person name="Westbrook M.J."/>
            <person name="Young S.L."/>
            <person name="Kuo A."/>
            <person name="Abedin M."/>
            <person name="Chapman J."/>
            <person name="Fairclough S."/>
            <person name="Hellsten U."/>
            <person name="Isogai Y."/>
            <person name="Letunic I."/>
            <person name="Marr M."/>
            <person name="Pincus D."/>
            <person name="Putnam N."/>
            <person name="Rokas A."/>
            <person name="Wright K.J."/>
            <person name="Zuzow R."/>
            <person name="Dirks W."/>
            <person name="Good M."/>
            <person name="Goodstein D."/>
            <person name="Lemons D."/>
            <person name="Li W."/>
            <person name="Lyons J.B."/>
            <person name="Morris A."/>
            <person name="Nichols S."/>
            <person name="Richter D.J."/>
            <person name="Salamov A."/>
            <person name="Bork P."/>
            <person name="Lim W.A."/>
            <person name="Manning G."/>
            <person name="Miller W.T."/>
            <person name="McGinnis W."/>
            <person name="Shapiro H."/>
            <person name="Tjian R."/>
            <person name="Grigoriev I.V."/>
            <person name="Rokhsar D."/>
        </authorList>
    </citation>
    <scope>NUCLEOTIDE SEQUENCE [LARGE SCALE GENOMIC DNA]</scope>
    <source>
        <strain evidence="2">MX1 / ATCC 50154</strain>
    </source>
</reference>
<dbReference type="EMBL" id="CH991545">
    <property type="protein sequence ID" value="EDQ91481.1"/>
    <property type="molecule type" value="Genomic_DNA"/>
</dbReference>
<dbReference type="InParanoid" id="A9UTF1"/>
<dbReference type="AlphaFoldDB" id="A9UTF1"/>
<dbReference type="Proteomes" id="UP000001357">
    <property type="component" value="Unassembled WGS sequence"/>
</dbReference>
<sequence>MAGVVMEAALPTARQGVGGFLETSLFAVSRKLWTTTSRSVCNPHPSPVCDQFKMAEAVLAQDPQALVVLDHSVLETLESVPNLYQEAMKVIHEKIAAMQALRSQPTLNGEQMQEFGDLAHGLKSGTCMIGCVRLAHVCNQLGA</sequence>
<evidence type="ECO:0000313" key="2">
    <source>
        <dbReference type="Proteomes" id="UP000001357"/>
    </source>
</evidence>
<name>A9UTF1_MONBE</name>
<evidence type="ECO:0008006" key="3">
    <source>
        <dbReference type="Google" id="ProtNLM"/>
    </source>
</evidence>
<gene>
    <name evidence="1" type="ORF">MONBRDRAFT_6298</name>
</gene>
<dbReference type="GeneID" id="5889308"/>
<dbReference type="KEGG" id="mbr:MONBRDRAFT_6298"/>
<dbReference type="RefSeq" id="XP_001743903.1">
    <property type="nucleotide sequence ID" value="XM_001743851.1"/>
</dbReference>
<dbReference type="InterPro" id="IPR036641">
    <property type="entry name" value="HPT_dom_sf"/>
</dbReference>
<dbReference type="SUPFAM" id="SSF47226">
    <property type="entry name" value="Histidine-containing phosphotransfer domain, HPT domain"/>
    <property type="match status" value="1"/>
</dbReference>
<protein>
    <recommendedName>
        <fullName evidence="3">HPt domain-containing protein</fullName>
    </recommendedName>
</protein>